<proteinExistence type="predicted"/>
<dbReference type="RefSeq" id="WP_189965372.1">
    <property type="nucleotide sequence ID" value="NZ_BMVL01000002.1"/>
</dbReference>
<evidence type="ECO:0000313" key="3">
    <source>
        <dbReference type="EMBL" id="MBP2034730.1"/>
    </source>
</evidence>
<evidence type="ECO:0000256" key="1">
    <source>
        <dbReference type="SAM" id="MobiDB-lite"/>
    </source>
</evidence>
<keyword evidence="2" id="KW-1133">Transmembrane helix</keyword>
<comment type="caution">
    <text evidence="3">The sequence shown here is derived from an EMBL/GenBank/DDBJ whole genome shotgun (WGS) entry which is preliminary data.</text>
</comment>
<evidence type="ECO:0000313" key="4">
    <source>
        <dbReference type="Proteomes" id="UP001519310"/>
    </source>
</evidence>
<protein>
    <recommendedName>
        <fullName evidence="5">TadE-like protein</fullName>
    </recommendedName>
</protein>
<keyword evidence="2" id="KW-0812">Transmembrane</keyword>
<name>A0ABS4KYM1_STRAV</name>
<dbReference type="Proteomes" id="UP001519310">
    <property type="component" value="Unassembled WGS sequence"/>
</dbReference>
<evidence type="ECO:0000256" key="2">
    <source>
        <dbReference type="SAM" id="Phobius"/>
    </source>
</evidence>
<evidence type="ECO:0008006" key="5">
    <source>
        <dbReference type="Google" id="ProtNLM"/>
    </source>
</evidence>
<gene>
    <name evidence="3" type="ORF">J2Z77_000514</name>
</gene>
<keyword evidence="2" id="KW-0472">Membrane</keyword>
<feature type="compositionally biased region" description="Pro residues" evidence="1">
    <location>
        <begin position="78"/>
        <end position="91"/>
    </location>
</feature>
<sequence>MLVEGATRYLERVQIERVQEKGVVMVGVEVIACSLLFIFVIIPASVGLTIANFRACGELRALRRTAPERAAARADPSAPAPPPPPPLPGQV</sequence>
<organism evidence="3 4">
    <name type="scientific">Streptomyces avidinii</name>
    <dbReference type="NCBI Taxonomy" id="1895"/>
    <lineage>
        <taxon>Bacteria</taxon>
        <taxon>Bacillati</taxon>
        <taxon>Actinomycetota</taxon>
        <taxon>Actinomycetes</taxon>
        <taxon>Kitasatosporales</taxon>
        <taxon>Streptomycetaceae</taxon>
        <taxon>Streptomyces</taxon>
    </lineage>
</organism>
<feature type="transmembrane region" description="Helical" evidence="2">
    <location>
        <begin position="26"/>
        <end position="53"/>
    </location>
</feature>
<accession>A0ABS4KYM1</accession>
<feature type="region of interest" description="Disordered" evidence="1">
    <location>
        <begin position="67"/>
        <end position="91"/>
    </location>
</feature>
<keyword evidence="4" id="KW-1185">Reference proteome</keyword>
<reference evidence="3 4" key="1">
    <citation type="submission" date="2021-03" db="EMBL/GenBank/DDBJ databases">
        <title>Genomic Encyclopedia of Type Strains, Phase IV (KMG-IV): sequencing the most valuable type-strain genomes for metagenomic binning, comparative biology and taxonomic classification.</title>
        <authorList>
            <person name="Goeker M."/>
        </authorList>
    </citation>
    <scope>NUCLEOTIDE SEQUENCE [LARGE SCALE GENOMIC DNA]</scope>
    <source>
        <strain evidence="3 4">DSM 40526</strain>
    </source>
</reference>
<dbReference type="EMBL" id="JAGGLQ010000001">
    <property type="protein sequence ID" value="MBP2034730.1"/>
    <property type="molecule type" value="Genomic_DNA"/>
</dbReference>